<protein>
    <submittedName>
        <fullName evidence="2">Uncharacterized protein</fullName>
    </submittedName>
</protein>
<gene>
    <name evidence="2" type="ORF">W908_08285</name>
</gene>
<sequence>MRTFFFISLVLISQFVFASLDVSDFSDDQICIFAKDPPLSAQVIFELEARDIICDEGISFKKSEVSISKESERFLKLKRWNKMLMGKGPIYSTRSGTNLKIDTFGNEKSITVDKAF</sequence>
<dbReference type="EMBL" id="CP006911">
    <property type="protein sequence ID" value="ALE02796.1"/>
    <property type="molecule type" value="Genomic_DNA"/>
</dbReference>
<evidence type="ECO:0000256" key="1">
    <source>
        <dbReference type="SAM" id="SignalP"/>
    </source>
</evidence>
<organism evidence="2 3">
    <name type="scientific">Candidatus Pseudothioglobus singularis PS1</name>
    <dbReference type="NCBI Taxonomy" id="1125411"/>
    <lineage>
        <taxon>Bacteria</taxon>
        <taxon>Pseudomonadati</taxon>
        <taxon>Pseudomonadota</taxon>
        <taxon>Gammaproteobacteria</taxon>
        <taxon>Candidatus Pseudothioglobaceae</taxon>
        <taxon>Candidatus Pseudothioglobus</taxon>
    </lineage>
</organism>
<accession>A0A0M4L5R7</accession>
<dbReference type="Proteomes" id="UP000068905">
    <property type="component" value="Chromosome"/>
</dbReference>
<evidence type="ECO:0000313" key="3">
    <source>
        <dbReference type="Proteomes" id="UP000068905"/>
    </source>
</evidence>
<feature type="signal peptide" evidence="1">
    <location>
        <begin position="1"/>
        <end position="18"/>
    </location>
</feature>
<name>A0A0M4L5R7_9GAMM</name>
<feature type="chain" id="PRO_5005797666" evidence="1">
    <location>
        <begin position="19"/>
        <end position="116"/>
    </location>
</feature>
<proteinExistence type="predicted"/>
<dbReference type="AlphaFoldDB" id="A0A0M4L5R7"/>
<evidence type="ECO:0000313" key="2">
    <source>
        <dbReference type="EMBL" id="ALE02796.1"/>
    </source>
</evidence>
<dbReference type="KEGG" id="tsn:W908_08285"/>
<keyword evidence="3" id="KW-1185">Reference proteome</keyword>
<reference evidence="2 3" key="1">
    <citation type="journal article" date="2015" name="Genome Announc.">
        <title>Genome Sequence of 'Candidatus Thioglobus singularis' Strain PS1, a Mixotroph from the SUP05 Clade of Marine Gammaproteobacteria.</title>
        <authorList>
            <person name="Marshall K.T."/>
            <person name="Morris R.M."/>
        </authorList>
    </citation>
    <scope>NUCLEOTIDE SEQUENCE [LARGE SCALE GENOMIC DNA]</scope>
    <source>
        <strain evidence="2 3">PS1</strain>
    </source>
</reference>
<keyword evidence="1" id="KW-0732">Signal</keyword>
<dbReference type="RefSeq" id="WP_053820687.1">
    <property type="nucleotide sequence ID" value="NZ_CP006911.1"/>
</dbReference>
<dbReference type="STRING" id="1125411.W908_08285"/>